<evidence type="ECO:0000256" key="1">
    <source>
        <dbReference type="SAM" id="MobiDB-lite"/>
    </source>
</evidence>
<organism evidence="3 4">
    <name type="scientific">Manihot esculenta</name>
    <name type="common">Cassava</name>
    <name type="synonym">Jatropha manihot</name>
    <dbReference type="NCBI Taxonomy" id="3983"/>
    <lineage>
        <taxon>Eukaryota</taxon>
        <taxon>Viridiplantae</taxon>
        <taxon>Streptophyta</taxon>
        <taxon>Embryophyta</taxon>
        <taxon>Tracheophyta</taxon>
        <taxon>Spermatophyta</taxon>
        <taxon>Magnoliopsida</taxon>
        <taxon>eudicotyledons</taxon>
        <taxon>Gunneridae</taxon>
        <taxon>Pentapetalae</taxon>
        <taxon>rosids</taxon>
        <taxon>fabids</taxon>
        <taxon>Malpighiales</taxon>
        <taxon>Euphorbiaceae</taxon>
        <taxon>Crotonoideae</taxon>
        <taxon>Manihoteae</taxon>
        <taxon>Manihot</taxon>
    </lineage>
</organism>
<dbReference type="EMBL" id="CM004404">
    <property type="protein sequence ID" value="OAY22986.1"/>
    <property type="molecule type" value="Genomic_DNA"/>
</dbReference>
<protein>
    <submittedName>
        <fullName evidence="3">Uncharacterized protein</fullName>
    </submittedName>
</protein>
<feature type="chain" id="PRO_5012383826" evidence="2">
    <location>
        <begin position="35"/>
        <end position="96"/>
    </location>
</feature>
<reference evidence="4" key="1">
    <citation type="journal article" date="2016" name="Nat. Biotechnol.">
        <title>Sequencing wild and cultivated cassava and related species reveals extensive interspecific hybridization and genetic diversity.</title>
        <authorList>
            <person name="Bredeson J.V."/>
            <person name="Lyons J.B."/>
            <person name="Prochnik S.E."/>
            <person name="Wu G.A."/>
            <person name="Ha C.M."/>
            <person name="Edsinger-Gonzales E."/>
            <person name="Grimwood J."/>
            <person name="Schmutz J."/>
            <person name="Rabbi I.Y."/>
            <person name="Egesi C."/>
            <person name="Nauluvula P."/>
            <person name="Lebot V."/>
            <person name="Ndunguru J."/>
            <person name="Mkamilo G."/>
            <person name="Bart R.S."/>
            <person name="Setter T.L."/>
            <person name="Gleadow R.M."/>
            <person name="Kulakow P."/>
            <person name="Ferguson M.E."/>
            <person name="Rounsley S."/>
            <person name="Rokhsar D.S."/>
        </authorList>
    </citation>
    <scope>NUCLEOTIDE SEQUENCE [LARGE SCALE GENOMIC DNA]</scope>
    <source>
        <strain evidence="4">cv. AM560-2</strain>
    </source>
</reference>
<name>A0A2C9U180_MANES</name>
<feature type="region of interest" description="Disordered" evidence="1">
    <location>
        <begin position="38"/>
        <end position="75"/>
    </location>
</feature>
<dbReference type="AlphaFoldDB" id="A0A2C9U180"/>
<evidence type="ECO:0000256" key="2">
    <source>
        <dbReference type="SAM" id="SignalP"/>
    </source>
</evidence>
<feature type="compositionally biased region" description="Polar residues" evidence="1">
    <location>
        <begin position="63"/>
        <end position="75"/>
    </location>
</feature>
<comment type="caution">
    <text evidence="3">The sequence shown here is derived from an EMBL/GenBank/DDBJ whole genome shotgun (WGS) entry which is preliminary data.</text>
</comment>
<keyword evidence="4" id="KW-1185">Reference proteome</keyword>
<evidence type="ECO:0000313" key="4">
    <source>
        <dbReference type="Proteomes" id="UP000091857"/>
    </source>
</evidence>
<keyword evidence="2" id="KW-0732">Signal</keyword>
<feature type="signal peptide" evidence="2">
    <location>
        <begin position="1"/>
        <end position="34"/>
    </location>
</feature>
<accession>A0A2C9U180</accession>
<dbReference type="Proteomes" id="UP000091857">
    <property type="component" value="Chromosome 18"/>
</dbReference>
<evidence type="ECO:0000313" key="3">
    <source>
        <dbReference type="EMBL" id="OAY22986.1"/>
    </source>
</evidence>
<gene>
    <name evidence="3" type="ORF">MANES_18G042500v8</name>
</gene>
<proteinExistence type="predicted"/>
<dbReference type="Gramene" id="Manes.18G042500.1.v8.1">
    <property type="protein sequence ID" value="Manes.18G042500.1.v8.1.CDS.1"/>
    <property type="gene ID" value="Manes.18G042500.v8.1"/>
</dbReference>
<sequence>MTTAASMKRHCFVSSGLLLLVVLLLFTQISVVHCRALRSPTSGSTQQREDVAHQSAGGAASLPVSSNNSSVGDTGTSVRSLVFTLASGPSKKGPGH</sequence>